<feature type="transmembrane region" description="Helical" evidence="8">
    <location>
        <begin position="880"/>
        <end position="898"/>
    </location>
</feature>
<accession>A0A5C6SBX5</accession>
<dbReference type="InterPro" id="IPR020846">
    <property type="entry name" value="MFS_dom"/>
</dbReference>
<dbReference type="GO" id="GO:0022857">
    <property type="term" value="F:transmembrane transporter activity"/>
    <property type="evidence" value="ECO:0007669"/>
    <property type="project" value="InterPro"/>
</dbReference>
<dbReference type="InterPro" id="IPR036691">
    <property type="entry name" value="Endo/exonu/phosph_ase_sf"/>
</dbReference>
<feature type="transmembrane region" description="Helical" evidence="8">
    <location>
        <begin position="705"/>
        <end position="725"/>
    </location>
</feature>
<keyword evidence="3 8" id="KW-0812">Transmembrane</keyword>
<dbReference type="Gene3D" id="1.20.1720.10">
    <property type="entry name" value="Multidrug resistance protein D"/>
    <property type="match status" value="1"/>
</dbReference>
<dbReference type="Pfam" id="PF07690">
    <property type="entry name" value="MFS_1"/>
    <property type="match status" value="1"/>
</dbReference>
<keyword evidence="6" id="KW-0325">Glycoprotein</keyword>
<organism evidence="10 11">
    <name type="scientific">Fusarium oxysporum f. sp. cubense</name>
    <dbReference type="NCBI Taxonomy" id="61366"/>
    <lineage>
        <taxon>Eukaryota</taxon>
        <taxon>Fungi</taxon>
        <taxon>Dikarya</taxon>
        <taxon>Ascomycota</taxon>
        <taxon>Pezizomycotina</taxon>
        <taxon>Sordariomycetes</taxon>
        <taxon>Hypocreomycetidae</taxon>
        <taxon>Hypocreales</taxon>
        <taxon>Nectriaceae</taxon>
        <taxon>Fusarium</taxon>
        <taxon>Fusarium oxysporum species complex</taxon>
    </lineage>
</organism>
<evidence type="ECO:0000256" key="5">
    <source>
        <dbReference type="ARBA" id="ARBA00023136"/>
    </source>
</evidence>
<evidence type="ECO:0000313" key="10">
    <source>
        <dbReference type="EMBL" id="TXB95985.1"/>
    </source>
</evidence>
<name>A0A5C6SBX5_FUSOC</name>
<feature type="region of interest" description="Disordered" evidence="7">
    <location>
        <begin position="434"/>
        <end position="459"/>
    </location>
</feature>
<dbReference type="GO" id="GO:0003824">
    <property type="term" value="F:catalytic activity"/>
    <property type="evidence" value="ECO:0007669"/>
    <property type="project" value="InterPro"/>
</dbReference>
<dbReference type="Proteomes" id="UP000321331">
    <property type="component" value="Unassembled WGS sequence"/>
</dbReference>
<comment type="caution">
    <text evidence="10">The sequence shown here is derived from an EMBL/GenBank/DDBJ whole genome shotgun (WGS) entry which is preliminary data.</text>
</comment>
<evidence type="ECO:0000256" key="3">
    <source>
        <dbReference type="ARBA" id="ARBA00022692"/>
    </source>
</evidence>
<dbReference type="Pfam" id="PF14529">
    <property type="entry name" value="Exo_endo_phos_2"/>
    <property type="match status" value="1"/>
</dbReference>
<evidence type="ECO:0000256" key="6">
    <source>
        <dbReference type="ARBA" id="ARBA00023180"/>
    </source>
</evidence>
<feature type="transmembrane region" description="Helical" evidence="8">
    <location>
        <begin position="848"/>
        <end position="868"/>
    </location>
</feature>
<feature type="region of interest" description="Disordered" evidence="7">
    <location>
        <begin position="74"/>
        <end position="98"/>
    </location>
</feature>
<dbReference type="InterPro" id="IPR005135">
    <property type="entry name" value="Endo/exonuclease/phosphatase"/>
</dbReference>
<dbReference type="PANTHER" id="PTHR42718">
    <property type="entry name" value="MAJOR FACILITATOR SUPERFAMILY MULTIDRUG TRANSPORTER MFSC"/>
    <property type="match status" value="1"/>
</dbReference>
<evidence type="ECO:0000256" key="8">
    <source>
        <dbReference type="SAM" id="Phobius"/>
    </source>
</evidence>
<dbReference type="SUPFAM" id="SSF103473">
    <property type="entry name" value="MFS general substrate transporter"/>
    <property type="match status" value="1"/>
</dbReference>
<reference evidence="10 11" key="1">
    <citation type="submission" date="2019-07" db="EMBL/GenBank/DDBJ databases">
        <title>The First High-Quality Draft Genome Sequence of the Causal Agent of the Current Panama Disease Epidemic.</title>
        <authorList>
            <person name="Warmington R.J."/>
            <person name="Kay W."/>
            <person name="Jeffries A."/>
            <person name="Bebber D."/>
            <person name="Moore K."/>
            <person name="Studholme D.J."/>
        </authorList>
    </citation>
    <scope>NUCLEOTIDE SEQUENCE [LARGE SCALE GENOMIC DNA]</scope>
    <source>
        <strain evidence="10 11">TR4</strain>
    </source>
</reference>
<evidence type="ECO:0000259" key="9">
    <source>
        <dbReference type="PROSITE" id="PS50850"/>
    </source>
</evidence>
<dbReference type="PANTHER" id="PTHR42718:SF9">
    <property type="entry name" value="MAJOR FACILITATOR SUPERFAMILY MULTIDRUG TRANSPORTER MFSC"/>
    <property type="match status" value="1"/>
</dbReference>
<evidence type="ECO:0000313" key="11">
    <source>
        <dbReference type="Proteomes" id="UP000321331"/>
    </source>
</evidence>
<evidence type="ECO:0000256" key="7">
    <source>
        <dbReference type="SAM" id="MobiDB-lite"/>
    </source>
</evidence>
<proteinExistence type="predicted"/>
<dbReference type="SUPFAM" id="SSF56219">
    <property type="entry name" value="DNase I-like"/>
    <property type="match status" value="1"/>
</dbReference>
<evidence type="ECO:0000256" key="4">
    <source>
        <dbReference type="ARBA" id="ARBA00022989"/>
    </source>
</evidence>
<gene>
    <name evidence="10" type="ORF">FocTR4_00015975</name>
</gene>
<dbReference type="GO" id="GO:0016020">
    <property type="term" value="C:membrane"/>
    <property type="evidence" value="ECO:0007669"/>
    <property type="project" value="UniProtKB-SubCell"/>
</dbReference>
<feature type="transmembrane region" description="Helical" evidence="8">
    <location>
        <begin position="664"/>
        <end position="693"/>
    </location>
</feature>
<dbReference type="InterPro" id="IPR036259">
    <property type="entry name" value="MFS_trans_sf"/>
</dbReference>
<sequence length="939" mass="103501">MEQLARQMASPPDLSIVQINVKAAPDRIQSLKNWIQNNDLRIDILCLQDIPANIRGIQFSDHILAFGHNNPELIPDMEEEGQGQTKGKKKKPKLKSPYQQKEKLHAVVYLIHKSILVQGWHVEFHDNVNLGLAATLLLRISDDQTIAIHNVHNRFKKVQIPDLLEKVTATGQDLLVGDFNLHHPDWGGDDIRTIDPQAIELSSGLKAADMRILTPRGFKIYSRGKGFAGAYSSTIDLTGASSSPAPFVSNWRSPHVPGFDSDHRVIMTTLDLDIEPVPSTYYLWKLVDPKEFCEFVNNALEHLGFPTLSSPIITNNYARRLVQAFGPAIQNLVPLAPPPGSKRLKNKPTLVTRRAENLLRLAAERTRKTGLMMPSQQHYKTKRLAQNVIRKQRAAAFYRKLSQDIAKRRKLYFWAKAGAKWNQKASMPIRQLKAEKPRGQAALATSNKPPDQPAADPERTTLAASQDLTLGDVQELIACAPTGKAAGPDLLAYEGMKMAQKELLPYLHHLFAACLRLGHHPAAFKPASTVMLRKPDKDDYEQPKSWRPVTLLPCMGKLLEKIFTHRVKLLALDDNLLPNMQFGTPGKCTTKALQLLLNNVYAKPTAKEINPGLRCISRHPTGEGLTFNNTQEVNHNNAAQTQTQSPQGSTSDGRQFPNLSMARAILVVVVISIAALLTALNSQSIVVILPELGNAMAIPSSRQRLVVSIYNISTGSVMLLWGRLADVYGRRLGFLSVSAIFTLSTMFLPWSTYEIPFYVLRAVQGMSAAAIMPSGIGIVASTFAPGPSRNMPFITMSAMASLSSVVGSLLGGFVRTSLAAGFFVTAGHTIRAATQGPTEDIEGSKKPYVDWIGGGLVWSSLTLVLVSITQGNVSGWATPWIPPLLVISVLLLAGFIFYQCRSEKDTYVSTKNFVQILPSFAKRIQWDEARSRPVNVSPA</sequence>
<dbReference type="Gene3D" id="3.60.10.10">
    <property type="entry name" value="Endonuclease/exonuclease/phosphatase"/>
    <property type="match status" value="1"/>
</dbReference>
<feature type="domain" description="Major facilitator superfamily (MFS) profile" evidence="9">
    <location>
        <begin position="667"/>
        <end position="939"/>
    </location>
</feature>
<keyword evidence="2" id="KW-0813">Transport</keyword>
<comment type="subcellular location">
    <subcellularLocation>
        <location evidence="1">Membrane</location>
        <topology evidence="1">Multi-pass membrane protein</topology>
    </subcellularLocation>
</comment>
<feature type="transmembrane region" description="Helical" evidence="8">
    <location>
        <begin position="731"/>
        <end position="750"/>
    </location>
</feature>
<keyword evidence="5 8" id="KW-0472">Membrane</keyword>
<feature type="transmembrane region" description="Helical" evidence="8">
    <location>
        <begin position="804"/>
        <end position="827"/>
    </location>
</feature>
<dbReference type="AlphaFoldDB" id="A0A5C6SBX5"/>
<feature type="transmembrane region" description="Helical" evidence="8">
    <location>
        <begin position="762"/>
        <end position="784"/>
    </location>
</feature>
<protein>
    <recommendedName>
        <fullName evidence="9">Major facilitator superfamily (MFS) profile domain-containing protein</fullName>
    </recommendedName>
</protein>
<dbReference type="InterPro" id="IPR011701">
    <property type="entry name" value="MFS"/>
</dbReference>
<dbReference type="PROSITE" id="PS50850">
    <property type="entry name" value="MFS"/>
    <property type="match status" value="1"/>
</dbReference>
<evidence type="ECO:0000256" key="1">
    <source>
        <dbReference type="ARBA" id="ARBA00004141"/>
    </source>
</evidence>
<keyword evidence="4 8" id="KW-1133">Transmembrane helix</keyword>
<evidence type="ECO:0000256" key="2">
    <source>
        <dbReference type="ARBA" id="ARBA00022448"/>
    </source>
</evidence>
<dbReference type="EMBL" id="VMNF01000015">
    <property type="protein sequence ID" value="TXB95985.1"/>
    <property type="molecule type" value="Genomic_DNA"/>
</dbReference>